<accession>A0A6G1Q1B7</accession>
<reference evidence="2" key="2">
    <citation type="submission" date="2019-02" db="EMBL/GenBank/DDBJ databases">
        <title>Opniocepnalus argus Var Kimnra genome.</title>
        <authorList>
            <person name="Zhou C."/>
            <person name="Xiao S."/>
        </authorList>
    </citation>
    <scope>NUCLEOTIDE SEQUENCE [LARGE SCALE GENOMIC DNA]</scope>
</reference>
<organism evidence="1 2">
    <name type="scientific">Channa argus</name>
    <name type="common">Northern snakehead</name>
    <name type="synonym">Ophicephalus argus</name>
    <dbReference type="NCBI Taxonomy" id="215402"/>
    <lineage>
        <taxon>Eukaryota</taxon>
        <taxon>Metazoa</taxon>
        <taxon>Chordata</taxon>
        <taxon>Craniata</taxon>
        <taxon>Vertebrata</taxon>
        <taxon>Euteleostomi</taxon>
        <taxon>Actinopterygii</taxon>
        <taxon>Neopterygii</taxon>
        <taxon>Teleostei</taxon>
        <taxon>Neoteleostei</taxon>
        <taxon>Acanthomorphata</taxon>
        <taxon>Anabantaria</taxon>
        <taxon>Anabantiformes</taxon>
        <taxon>Channoidei</taxon>
        <taxon>Channidae</taxon>
        <taxon>Channa</taxon>
    </lineage>
</organism>
<reference evidence="1 2" key="1">
    <citation type="submission" date="2019-02" db="EMBL/GenBank/DDBJ databases">
        <title>Opniocepnalus argus genome.</title>
        <authorList>
            <person name="Zhou C."/>
            <person name="Xiao S."/>
        </authorList>
    </citation>
    <scope>NUCLEOTIDE SEQUENCE [LARGE SCALE GENOMIC DNA]</scope>
    <source>
        <strain evidence="1">OARG1902GOOAL</strain>
        <tissue evidence="1">Muscle</tissue>
    </source>
</reference>
<dbReference type="EMBL" id="CM015722">
    <property type="protein sequence ID" value="KAF3696184.1"/>
    <property type="molecule type" value="Genomic_DNA"/>
</dbReference>
<gene>
    <name evidence="1" type="ORF">EXN66_Car011860</name>
</gene>
<sequence length="94" mass="10472">MDRNTGRDGADETIHPAVVPAWRLSSATSWHLLFLSLQLSSVKPECVCVCVCYREPAVFSFKDYTVNKVDYTFIKAPVSPTIQFSGLACDSNRI</sequence>
<dbReference type="AlphaFoldDB" id="A0A6G1Q1B7"/>
<name>A0A6G1Q1B7_CHAAH</name>
<keyword evidence="2" id="KW-1185">Reference proteome</keyword>
<dbReference type="Proteomes" id="UP000503349">
    <property type="component" value="Chromosome 11"/>
</dbReference>
<evidence type="ECO:0000313" key="1">
    <source>
        <dbReference type="EMBL" id="KAF3696184.1"/>
    </source>
</evidence>
<proteinExistence type="predicted"/>
<evidence type="ECO:0000313" key="2">
    <source>
        <dbReference type="Proteomes" id="UP000503349"/>
    </source>
</evidence>
<protein>
    <submittedName>
        <fullName evidence="1">Uncharacterized protein</fullName>
    </submittedName>
</protein>